<dbReference type="InterPro" id="IPR014978">
    <property type="entry name" value="Gln-Leu-Gln_QLQ"/>
</dbReference>
<comment type="function">
    <text evidence="5">Transcription activator.</text>
</comment>
<feature type="compositionally biased region" description="Polar residues" evidence="6">
    <location>
        <begin position="457"/>
        <end position="471"/>
    </location>
</feature>
<dbReference type="GO" id="GO:0099402">
    <property type="term" value="P:plant organ development"/>
    <property type="evidence" value="ECO:0007669"/>
    <property type="project" value="UniProtKB-ARBA"/>
</dbReference>
<feature type="region of interest" description="Disordered" evidence="6">
    <location>
        <begin position="179"/>
        <end position="272"/>
    </location>
</feature>
<dbReference type="GO" id="GO:0006355">
    <property type="term" value="P:regulation of DNA-templated transcription"/>
    <property type="evidence" value="ECO:0007669"/>
    <property type="project" value="InterPro"/>
</dbReference>
<keyword evidence="5" id="KW-0010">Activator</keyword>
<dbReference type="GO" id="GO:0005634">
    <property type="term" value="C:nucleus"/>
    <property type="evidence" value="ECO:0007669"/>
    <property type="project" value="UniProtKB-SubCell"/>
</dbReference>
<keyword evidence="3 4" id="KW-0539">Nucleus</keyword>
<evidence type="ECO:0000256" key="4">
    <source>
        <dbReference type="PROSITE-ProRule" id="PRU01002"/>
    </source>
</evidence>
<accession>A0AAP0NKG4</accession>
<keyword evidence="10" id="KW-1185">Reference proteome</keyword>
<evidence type="ECO:0000313" key="9">
    <source>
        <dbReference type="EMBL" id="KAK9273065.1"/>
    </source>
</evidence>
<name>A0AAP0NKG4_LIQFO</name>
<feature type="domain" description="WRC" evidence="8">
    <location>
        <begin position="145"/>
        <end position="189"/>
    </location>
</feature>
<dbReference type="SMART" id="SM00951">
    <property type="entry name" value="QLQ"/>
    <property type="match status" value="1"/>
</dbReference>
<dbReference type="PANTHER" id="PTHR31602:SF81">
    <property type="entry name" value="GROWTH-REGULATING FACTOR 9"/>
    <property type="match status" value="1"/>
</dbReference>
<comment type="caution">
    <text evidence="9">The sequence shown here is derived from an EMBL/GenBank/DDBJ whole genome shotgun (WGS) entry which is preliminary data.</text>
</comment>
<evidence type="ECO:0000256" key="3">
    <source>
        <dbReference type="ARBA" id="ARBA00023242"/>
    </source>
</evidence>
<evidence type="ECO:0000259" key="8">
    <source>
        <dbReference type="PROSITE" id="PS51667"/>
    </source>
</evidence>
<sequence>MLAHATMEAQPLQTVPPADSGRGGAGPKKSWDRAWAMMVDGKGVPVKEGSPSIMLGLGIGAGSGQNHVIKHGKPVFTPVQLKELEQQALIFKYMAAGLPVPPHLVLSIWKSVATSFGSANGGIYKQYPSFVGFSPQGFDYRKMMDPEPGRCRRTDGKKWRCSKDVVLDQKYCERHIHRGRHRSRKHVEASEIASPSDKAPPVNNNNSESSNTNQSISVPTYLQLRTPSSNTFKTGNNISTTISTSGNNDGNNNVGDNKNFPSTTATTTTTTTTTTITTTTTTATINNNKNGDNVDDEDNDTNLVNNYSSVNRSNNIGNNNNVGSSVSPGFHFSPKSVLQVLGCSSSCVDYRTYTDPEPGRCRRTDGKKWRCRRDVVPDQKYCGRHMHRGAKRQAGASQPVVVPNRSCPPARIKKANDSRSMNTNLSISIPENSQVMTNDEKSTTSSSSDTISTTSTANEYSNVSHTLARSP</sequence>
<protein>
    <recommendedName>
        <fullName evidence="5">Growth-regulating factor</fullName>
    </recommendedName>
</protein>
<keyword evidence="5" id="KW-0804">Transcription</keyword>
<dbReference type="PROSITE" id="PS51667">
    <property type="entry name" value="WRC"/>
    <property type="match status" value="2"/>
</dbReference>
<dbReference type="EMBL" id="JBBPBK010000012">
    <property type="protein sequence ID" value="KAK9273065.1"/>
    <property type="molecule type" value="Genomic_DNA"/>
</dbReference>
<evidence type="ECO:0000313" key="10">
    <source>
        <dbReference type="Proteomes" id="UP001415857"/>
    </source>
</evidence>
<feature type="short sequence motif" description="Bipartite nuclear localization signal" evidence="4">
    <location>
        <begin position="150"/>
        <end position="160"/>
    </location>
</feature>
<dbReference type="AlphaFoldDB" id="A0AAP0NKG4"/>
<keyword evidence="5" id="KW-0805">Transcription regulation</keyword>
<feature type="compositionally biased region" description="Low complexity" evidence="6">
    <location>
        <begin position="443"/>
        <end position="456"/>
    </location>
</feature>
<dbReference type="InterPro" id="IPR031137">
    <property type="entry name" value="GRF"/>
</dbReference>
<dbReference type="Pfam" id="PF08880">
    <property type="entry name" value="QLQ"/>
    <property type="match status" value="1"/>
</dbReference>
<feature type="compositionally biased region" description="Low complexity" evidence="6">
    <location>
        <begin position="233"/>
        <end position="272"/>
    </location>
</feature>
<feature type="short sequence motif" description="Bipartite nuclear localization signal" evidence="4">
    <location>
        <begin position="178"/>
        <end position="185"/>
    </location>
</feature>
<feature type="region of interest" description="Disordered" evidence="6">
    <location>
        <begin position="1"/>
        <end position="29"/>
    </location>
</feature>
<feature type="compositionally biased region" description="Polar residues" evidence="6">
    <location>
        <begin position="418"/>
        <end position="437"/>
    </location>
</feature>
<feature type="domain" description="QLQ" evidence="7">
    <location>
        <begin position="75"/>
        <end position="110"/>
    </location>
</feature>
<dbReference type="GO" id="GO:0006351">
    <property type="term" value="P:DNA-templated transcription"/>
    <property type="evidence" value="ECO:0007669"/>
    <property type="project" value="UniProtKB-UniRule"/>
</dbReference>
<feature type="domain" description="WRC" evidence="8">
    <location>
        <begin position="355"/>
        <end position="399"/>
    </location>
</feature>
<reference evidence="9 10" key="1">
    <citation type="journal article" date="2024" name="Plant J.">
        <title>Genome sequences and population genomics reveal climatic adaptation and genomic divergence between two closely related sweetgum species.</title>
        <authorList>
            <person name="Xu W.Q."/>
            <person name="Ren C.Q."/>
            <person name="Zhang X.Y."/>
            <person name="Comes H.P."/>
            <person name="Liu X.H."/>
            <person name="Li Y.G."/>
            <person name="Kettle C.J."/>
            <person name="Jalonen R."/>
            <person name="Gaisberger H."/>
            <person name="Ma Y.Z."/>
            <person name="Qiu Y.X."/>
        </authorList>
    </citation>
    <scope>NUCLEOTIDE SEQUENCE [LARGE SCALE GENOMIC DNA]</scope>
    <source>
        <strain evidence="9">Hangzhou</strain>
    </source>
</reference>
<dbReference type="Pfam" id="PF08879">
    <property type="entry name" value="WRC"/>
    <property type="match status" value="2"/>
</dbReference>
<comment type="subcellular location">
    <subcellularLocation>
        <location evidence="1 4 5">Nucleus</location>
    </subcellularLocation>
</comment>
<evidence type="ECO:0000256" key="2">
    <source>
        <dbReference type="ARBA" id="ARBA00008122"/>
    </source>
</evidence>
<gene>
    <name evidence="9" type="ORF">L1049_017872</name>
</gene>
<evidence type="ECO:0000259" key="7">
    <source>
        <dbReference type="PROSITE" id="PS51666"/>
    </source>
</evidence>
<dbReference type="Proteomes" id="UP001415857">
    <property type="component" value="Unassembled WGS sequence"/>
</dbReference>
<organism evidence="9 10">
    <name type="scientific">Liquidambar formosana</name>
    <name type="common">Formosan gum</name>
    <dbReference type="NCBI Taxonomy" id="63359"/>
    <lineage>
        <taxon>Eukaryota</taxon>
        <taxon>Viridiplantae</taxon>
        <taxon>Streptophyta</taxon>
        <taxon>Embryophyta</taxon>
        <taxon>Tracheophyta</taxon>
        <taxon>Spermatophyta</taxon>
        <taxon>Magnoliopsida</taxon>
        <taxon>eudicotyledons</taxon>
        <taxon>Gunneridae</taxon>
        <taxon>Pentapetalae</taxon>
        <taxon>Saxifragales</taxon>
        <taxon>Altingiaceae</taxon>
        <taxon>Liquidambar</taxon>
    </lineage>
</organism>
<proteinExistence type="inferred from homology"/>
<feature type="compositionally biased region" description="Low complexity" evidence="6">
    <location>
        <begin position="203"/>
        <end position="217"/>
    </location>
</feature>
<comment type="similarity">
    <text evidence="2 5">Belongs to the GRF family.</text>
</comment>
<dbReference type="InterPro" id="IPR014977">
    <property type="entry name" value="WRC_dom"/>
</dbReference>
<feature type="compositionally biased region" description="Polar residues" evidence="6">
    <location>
        <begin position="218"/>
        <end position="232"/>
    </location>
</feature>
<evidence type="ECO:0000256" key="6">
    <source>
        <dbReference type="SAM" id="MobiDB-lite"/>
    </source>
</evidence>
<comment type="caution">
    <text evidence="4">Lacks conserved residue(s) required for the propagation of feature annotation.</text>
</comment>
<dbReference type="GO" id="GO:0005524">
    <property type="term" value="F:ATP binding"/>
    <property type="evidence" value="ECO:0007669"/>
    <property type="project" value="UniProtKB-UniRule"/>
</dbReference>
<dbReference type="PANTHER" id="PTHR31602">
    <property type="entry name" value="GROWTH-REGULATING FACTOR 5"/>
    <property type="match status" value="1"/>
</dbReference>
<evidence type="ECO:0000256" key="5">
    <source>
        <dbReference type="RuleBase" id="RU367127"/>
    </source>
</evidence>
<evidence type="ECO:0000256" key="1">
    <source>
        <dbReference type="ARBA" id="ARBA00004123"/>
    </source>
</evidence>
<dbReference type="PROSITE" id="PS51666">
    <property type="entry name" value="QLQ"/>
    <property type="match status" value="1"/>
</dbReference>
<comment type="domain">
    <text evidence="5">The QLQ domain and WRC domain may be involved in protein-protein interaction and DNA-binding, respectively.</text>
</comment>
<feature type="region of interest" description="Disordered" evidence="6">
    <location>
        <begin position="388"/>
        <end position="471"/>
    </location>
</feature>